<organism evidence="2 3">
    <name type="scientific">Acorus gramineus</name>
    <name type="common">Dwarf sweet flag</name>
    <dbReference type="NCBI Taxonomy" id="55184"/>
    <lineage>
        <taxon>Eukaryota</taxon>
        <taxon>Viridiplantae</taxon>
        <taxon>Streptophyta</taxon>
        <taxon>Embryophyta</taxon>
        <taxon>Tracheophyta</taxon>
        <taxon>Spermatophyta</taxon>
        <taxon>Magnoliopsida</taxon>
        <taxon>Liliopsida</taxon>
        <taxon>Acoraceae</taxon>
        <taxon>Acorus</taxon>
    </lineage>
</organism>
<accession>A0AAV9BND3</accession>
<protein>
    <recommendedName>
        <fullName evidence="4">Secreted protein</fullName>
    </recommendedName>
</protein>
<dbReference type="EMBL" id="JAUJYN010000002">
    <property type="protein sequence ID" value="KAK1278220.1"/>
    <property type="molecule type" value="Genomic_DNA"/>
</dbReference>
<evidence type="ECO:0000313" key="2">
    <source>
        <dbReference type="EMBL" id="KAK1278220.1"/>
    </source>
</evidence>
<name>A0AAV9BND3_ACOGR</name>
<gene>
    <name evidence="2" type="ORF">QJS04_geneDACA003585</name>
</gene>
<evidence type="ECO:0000256" key="1">
    <source>
        <dbReference type="SAM" id="MobiDB-lite"/>
    </source>
</evidence>
<reference evidence="2" key="1">
    <citation type="journal article" date="2023" name="Nat. Commun.">
        <title>Diploid and tetraploid genomes of Acorus and the evolution of monocots.</title>
        <authorList>
            <person name="Ma L."/>
            <person name="Liu K.W."/>
            <person name="Li Z."/>
            <person name="Hsiao Y.Y."/>
            <person name="Qi Y."/>
            <person name="Fu T."/>
            <person name="Tang G.D."/>
            <person name="Zhang D."/>
            <person name="Sun W.H."/>
            <person name="Liu D.K."/>
            <person name="Li Y."/>
            <person name="Chen G.Z."/>
            <person name="Liu X.D."/>
            <person name="Liao X.Y."/>
            <person name="Jiang Y.T."/>
            <person name="Yu X."/>
            <person name="Hao Y."/>
            <person name="Huang J."/>
            <person name="Zhao X.W."/>
            <person name="Ke S."/>
            <person name="Chen Y.Y."/>
            <person name="Wu W.L."/>
            <person name="Hsu J.L."/>
            <person name="Lin Y.F."/>
            <person name="Huang M.D."/>
            <person name="Li C.Y."/>
            <person name="Huang L."/>
            <person name="Wang Z.W."/>
            <person name="Zhao X."/>
            <person name="Zhong W.Y."/>
            <person name="Peng D.H."/>
            <person name="Ahmad S."/>
            <person name="Lan S."/>
            <person name="Zhang J.S."/>
            <person name="Tsai W.C."/>
            <person name="Van de Peer Y."/>
            <person name="Liu Z.J."/>
        </authorList>
    </citation>
    <scope>NUCLEOTIDE SEQUENCE</scope>
    <source>
        <strain evidence="2">SCP</strain>
    </source>
</reference>
<dbReference type="AlphaFoldDB" id="A0AAV9BND3"/>
<dbReference type="Proteomes" id="UP001179952">
    <property type="component" value="Unassembled WGS sequence"/>
</dbReference>
<evidence type="ECO:0008006" key="4">
    <source>
        <dbReference type="Google" id="ProtNLM"/>
    </source>
</evidence>
<reference evidence="2" key="2">
    <citation type="submission" date="2023-06" db="EMBL/GenBank/DDBJ databases">
        <authorList>
            <person name="Ma L."/>
            <person name="Liu K.-W."/>
            <person name="Li Z."/>
            <person name="Hsiao Y.-Y."/>
            <person name="Qi Y."/>
            <person name="Fu T."/>
            <person name="Tang G."/>
            <person name="Zhang D."/>
            <person name="Sun W.-H."/>
            <person name="Liu D.-K."/>
            <person name="Li Y."/>
            <person name="Chen G.-Z."/>
            <person name="Liu X.-D."/>
            <person name="Liao X.-Y."/>
            <person name="Jiang Y.-T."/>
            <person name="Yu X."/>
            <person name="Hao Y."/>
            <person name="Huang J."/>
            <person name="Zhao X.-W."/>
            <person name="Ke S."/>
            <person name="Chen Y.-Y."/>
            <person name="Wu W.-L."/>
            <person name="Hsu J.-L."/>
            <person name="Lin Y.-F."/>
            <person name="Huang M.-D."/>
            <person name="Li C.-Y."/>
            <person name="Huang L."/>
            <person name="Wang Z.-W."/>
            <person name="Zhao X."/>
            <person name="Zhong W.-Y."/>
            <person name="Peng D.-H."/>
            <person name="Ahmad S."/>
            <person name="Lan S."/>
            <person name="Zhang J.-S."/>
            <person name="Tsai W.-C."/>
            <person name="Van De Peer Y."/>
            <person name="Liu Z.-J."/>
        </authorList>
    </citation>
    <scope>NUCLEOTIDE SEQUENCE</scope>
    <source>
        <strain evidence="2">SCP</strain>
        <tissue evidence="2">Leaves</tissue>
    </source>
</reference>
<sequence>MCSIYKTLNWVEAITLVDVVISSSSTTTDAAHHRLQWRAATTNRPHLQWNTTTSRRIIGCLFHNLVGGTIRPACRITRWSSSGHGRTGSRRNRSLSMPASGLRRSSSDMVAKSLPRKGRRF</sequence>
<keyword evidence="3" id="KW-1185">Reference proteome</keyword>
<feature type="region of interest" description="Disordered" evidence="1">
    <location>
        <begin position="79"/>
        <end position="121"/>
    </location>
</feature>
<evidence type="ECO:0000313" key="3">
    <source>
        <dbReference type="Proteomes" id="UP001179952"/>
    </source>
</evidence>
<proteinExistence type="predicted"/>
<comment type="caution">
    <text evidence="2">The sequence shown here is derived from an EMBL/GenBank/DDBJ whole genome shotgun (WGS) entry which is preliminary data.</text>
</comment>